<sequence>MIKKTDICNKTNVYSWGVKIDFIINSRGGFFDVDDTSFSLLWHHDLILTVEPRKIHPQLSDAGAKGFRLVVNATDTASEAENVGAKVAYALLDFCIQRRWGVELSWPDSPLPCRVIDRTTGPSITCQGFATAIGYVKVSEFANALESSFSHHKKIPYSLLLSMELYASSHFENNQRSKLIMIMSSLEALAGQKDLADMLGTTIKDLKDVVKESAIQDQRLKNSLMGQIENFKRESVRGAIQRLLKDSQISEEDITFVDQAYSARSKIVHEGKRIPELSILNSKLENILISVYKYISS</sequence>
<dbReference type="Proteomes" id="UP000182101">
    <property type="component" value="Plasmid pAMCP48-600"/>
</dbReference>
<dbReference type="AlphaFoldDB" id="A0AAC9JEC9"/>
<dbReference type="RefSeq" id="WP_071960828.1">
    <property type="nucleotide sequence ID" value="NZ_CP018025.1"/>
</dbReference>
<protein>
    <recommendedName>
        <fullName evidence="3">Apea-like HEPN domain-containing protein</fullName>
    </recommendedName>
</protein>
<name>A0AAC9JEC9_9ALTE</name>
<gene>
    <name evidence="1" type="ORF">BM524_20075</name>
</gene>
<evidence type="ECO:0000313" key="2">
    <source>
        <dbReference type="Proteomes" id="UP000182101"/>
    </source>
</evidence>
<geneLocation type="plasmid" evidence="2">
    <name>pamcp48-600</name>
</geneLocation>
<evidence type="ECO:0000313" key="1">
    <source>
        <dbReference type="EMBL" id="APD92215.1"/>
    </source>
</evidence>
<keyword evidence="1" id="KW-0614">Plasmid</keyword>
<evidence type="ECO:0008006" key="3">
    <source>
        <dbReference type="Google" id="ProtNLM"/>
    </source>
</evidence>
<organism evidence="1 2">
    <name type="scientific">Alteromonas mediterranea</name>
    <dbReference type="NCBI Taxonomy" id="314275"/>
    <lineage>
        <taxon>Bacteria</taxon>
        <taxon>Pseudomonadati</taxon>
        <taxon>Pseudomonadota</taxon>
        <taxon>Gammaproteobacteria</taxon>
        <taxon>Alteromonadales</taxon>
        <taxon>Alteromonadaceae</taxon>
        <taxon>Alteromonas/Salinimonas group</taxon>
        <taxon>Alteromonas</taxon>
    </lineage>
</organism>
<proteinExistence type="predicted"/>
<dbReference type="EMBL" id="CP018025">
    <property type="protein sequence ID" value="APD92215.1"/>
    <property type="molecule type" value="Genomic_DNA"/>
</dbReference>
<accession>A0AAC9JEC9</accession>
<reference evidence="1 2" key="1">
    <citation type="submission" date="2016-11" db="EMBL/GenBank/DDBJ databases">
        <title>Networking in microbes: conjugative elements and plasmids in the genus Alteromonas.</title>
        <authorList>
            <person name="Lopez-Perez M."/>
            <person name="Ramon-Marco N."/>
            <person name="Rodriguez-Valera F."/>
        </authorList>
    </citation>
    <scope>NUCLEOTIDE SEQUENCE [LARGE SCALE GENOMIC DNA]</scope>
    <source>
        <strain evidence="1 2">CP48</strain>
        <plasmid evidence="2">pamcp48-600</plasmid>
    </source>
</reference>